<organism evidence="1 2">
    <name type="scientific">Liparis tanakae</name>
    <name type="common">Tanaka's snailfish</name>
    <dbReference type="NCBI Taxonomy" id="230148"/>
    <lineage>
        <taxon>Eukaryota</taxon>
        <taxon>Metazoa</taxon>
        <taxon>Chordata</taxon>
        <taxon>Craniata</taxon>
        <taxon>Vertebrata</taxon>
        <taxon>Euteleostomi</taxon>
        <taxon>Actinopterygii</taxon>
        <taxon>Neopterygii</taxon>
        <taxon>Teleostei</taxon>
        <taxon>Neoteleostei</taxon>
        <taxon>Acanthomorphata</taxon>
        <taxon>Eupercaria</taxon>
        <taxon>Perciformes</taxon>
        <taxon>Cottioidei</taxon>
        <taxon>Cottales</taxon>
        <taxon>Liparidae</taxon>
        <taxon>Liparis</taxon>
    </lineage>
</organism>
<proteinExistence type="predicted"/>
<evidence type="ECO:0000313" key="2">
    <source>
        <dbReference type="Proteomes" id="UP000314294"/>
    </source>
</evidence>
<protein>
    <submittedName>
        <fullName evidence="1">Uncharacterized protein</fullName>
    </submittedName>
</protein>
<comment type="caution">
    <text evidence="1">The sequence shown here is derived from an EMBL/GenBank/DDBJ whole genome shotgun (WGS) entry which is preliminary data.</text>
</comment>
<evidence type="ECO:0000313" key="1">
    <source>
        <dbReference type="EMBL" id="TNN22431.1"/>
    </source>
</evidence>
<dbReference type="EMBL" id="SRLO01022521">
    <property type="protein sequence ID" value="TNN22431.1"/>
    <property type="molecule type" value="Genomic_DNA"/>
</dbReference>
<sequence length="107" mass="11438">MAAGASVTGVTCGPISGRSCLAPYERLCTHDYHGFTIGEVRLPLCSAAAMPLTAWLPTRHASHSVAPWPRPAPVDPCHSIFSGLGMEEGERREREGGVYDVLMAFVV</sequence>
<reference evidence="1 2" key="1">
    <citation type="submission" date="2019-03" db="EMBL/GenBank/DDBJ databases">
        <title>First draft genome of Liparis tanakae, snailfish: a comprehensive survey of snailfish specific genes.</title>
        <authorList>
            <person name="Kim W."/>
            <person name="Song I."/>
            <person name="Jeong J.-H."/>
            <person name="Kim D."/>
            <person name="Kim S."/>
            <person name="Ryu S."/>
            <person name="Song J.Y."/>
            <person name="Lee S.K."/>
        </authorList>
    </citation>
    <scope>NUCLEOTIDE SEQUENCE [LARGE SCALE GENOMIC DNA]</scope>
    <source>
        <tissue evidence="1">Muscle</tissue>
    </source>
</reference>
<dbReference type="Proteomes" id="UP000314294">
    <property type="component" value="Unassembled WGS sequence"/>
</dbReference>
<accession>A0A4Z2E0W3</accession>
<dbReference type="AlphaFoldDB" id="A0A4Z2E0W3"/>
<gene>
    <name evidence="1" type="ORF">EYF80_067455</name>
</gene>
<keyword evidence="2" id="KW-1185">Reference proteome</keyword>
<name>A0A4Z2E0W3_9TELE</name>